<organism evidence="1 2">
    <name type="scientific">Achromobacter xylosoxidans (strain A8)</name>
    <dbReference type="NCBI Taxonomy" id="762376"/>
    <lineage>
        <taxon>Bacteria</taxon>
        <taxon>Pseudomonadati</taxon>
        <taxon>Pseudomonadota</taxon>
        <taxon>Betaproteobacteria</taxon>
        <taxon>Burkholderiales</taxon>
        <taxon>Alcaligenaceae</taxon>
        <taxon>Achromobacter</taxon>
    </lineage>
</organism>
<protein>
    <submittedName>
        <fullName evidence="1">Uncharacterized protein</fullName>
    </submittedName>
</protein>
<evidence type="ECO:0000313" key="1">
    <source>
        <dbReference type="EMBL" id="ADP17365.1"/>
    </source>
</evidence>
<sequence>MFDEEDMLKGFLLAAVSLTAAATVWGTVAHATNVKERFTDWEVEELVDKMDDTTRGIAIARSVGTPRAALLVKCDSVGDGMYVQVLGPYQGETGRDKTRPFVYRVDKQSKTEEQWRYVKDGAVQFDAEKARWFSRFIMNGKTLLVRQYSHQFETTDIEFPIAGAKQAMERVFAICKATF</sequence>
<dbReference type="HOGENOM" id="CLU_1500383_0_0_4"/>
<dbReference type="EMBL" id="CP002287">
    <property type="protein sequence ID" value="ADP17365.1"/>
    <property type="molecule type" value="Genomic_DNA"/>
</dbReference>
<gene>
    <name evidence="1" type="ordered locus">AXYL_04045</name>
</gene>
<dbReference type="KEGG" id="axy:AXYL_04045"/>
<dbReference type="Proteomes" id="UP000006876">
    <property type="component" value="Chromosome"/>
</dbReference>
<accession>E3HTS5</accession>
<evidence type="ECO:0000313" key="2">
    <source>
        <dbReference type="Proteomes" id="UP000006876"/>
    </source>
</evidence>
<dbReference type="RefSeq" id="WP_013394676.1">
    <property type="nucleotide sequence ID" value="NC_014640.1"/>
</dbReference>
<dbReference type="AlphaFoldDB" id="E3HTS5"/>
<reference evidence="1 2" key="1">
    <citation type="journal article" date="2011" name="J. Bacteriol.">
        <title>Complete genome sequence of the haloaromatic acid-degrading bacterium Achromobacter xylosoxidans A8.</title>
        <authorList>
            <person name="Strnad H."/>
            <person name="Ridl J."/>
            <person name="Paces J."/>
            <person name="Kolar M."/>
            <person name="Vlcek C."/>
            <person name="Paces V."/>
        </authorList>
    </citation>
    <scope>NUCLEOTIDE SEQUENCE [LARGE SCALE GENOMIC DNA]</scope>
    <source>
        <strain evidence="1 2">A8</strain>
    </source>
</reference>
<name>E3HTS5_ACHXA</name>
<proteinExistence type="predicted"/>